<dbReference type="Pfam" id="PF02397">
    <property type="entry name" value="Bac_transf"/>
    <property type="match status" value="1"/>
</dbReference>
<dbReference type="AlphaFoldDB" id="A0A1W1HD91"/>
<feature type="transmembrane region" description="Helical" evidence="7">
    <location>
        <begin position="55"/>
        <end position="74"/>
    </location>
</feature>
<feature type="transmembrane region" description="Helical" evidence="7">
    <location>
        <begin position="86"/>
        <end position="106"/>
    </location>
</feature>
<keyword evidence="10" id="KW-1185">Reference proteome</keyword>
<dbReference type="NCBIfam" id="TIGR03023">
    <property type="entry name" value="WcaJ_sugtrans"/>
    <property type="match status" value="1"/>
</dbReference>
<feature type="transmembrane region" description="Helical" evidence="7">
    <location>
        <begin position="12"/>
        <end position="35"/>
    </location>
</feature>
<dbReference type="InterPro" id="IPR003362">
    <property type="entry name" value="Bact_transf"/>
</dbReference>
<evidence type="ECO:0000259" key="8">
    <source>
        <dbReference type="Pfam" id="PF02397"/>
    </source>
</evidence>
<dbReference type="OrthoDB" id="9808602at2"/>
<reference evidence="9 10" key="1">
    <citation type="submission" date="2017-03" db="EMBL/GenBank/DDBJ databases">
        <authorList>
            <person name="Afonso C.L."/>
            <person name="Miller P.J."/>
            <person name="Scott M.A."/>
            <person name="Spackman E."/>
            <person name="Goraichik I."/>
            <person name="Dimitrov K.M."/>
            <person name="Suarez D.L."/>
            <person name="Swayne D.E."/>
        </authorList>
    </citation>
    <scope>NUCLEOTIDE SEQUENCE [LARGE SCALE GENOMIC DNA]</scope>
    <source>
        <strain evidence="9">PRJEB14757</strain>
    </source>
</reference>
<dbReference type="NCBIfam" id="TIGR03025">
    <property type="entry name" value="EPS_sugtrans"/>
    <property type="match status" value="1"/>
</dbReference>
<evidence type="ECO:0000256" key="3">
    <source>
        <dbReference type="ARBA" id="ARBA00022679"/>
    </source>
</evidence>
<evidence type="ECO:0000313" key="9">
    <source>
        <dbReference type="EMBL" id="SLM30406.1"/>
    </source>
</evidence>
<dbReference type="STRING" id="1246637.MTBBW1_2210010"/>
<accession>A0A1W1HD91</accession>
<dbReference type="Gene3D" id="3.40.50.720">
    <property type="entry name" value="NAD(P)-binding Rossmann-like Domain"/>
    <property type="match status" value="1"/>
</dbReference>
<dbReference type="Proteomes" id="UP000191931">
    <property type="component" value="Unassembled WGS sequence"/>
</dbReference>
<name>A0A1W1HD91_9BACT</name>
<feature type="transmembrane region" description="Helical" evidence="7">
    <location>
        <begin position="292"/>
        <end position="313"/>
    </location>
</feature>
<evidence type="ECO:0000256" key="6">
    <source>
        <dbReference type="ARBA" id="ARBA00023136"/>
    </source>
</evidence>
<sequence length="494" mass="56696">MNKQKTVPALYENILIIILRFIDAFSGFAIFKLAVHYYSTTPNYSAIPTSPEINRAISVILIMTLVFFHFHNIYRSFRFSTIRYEIHTVLAACISLFTILFILGYITGTLSLLPRLSVISWIILWPLFLTLMRVALRKSLRAIRIKGYNIKKAVIAGKSKAGIGIAEHIKKNPWSGTKVLGFFNGVDENDDSYNLMHHITCLGDIEALIPYIENNDIDILYVALNGKNESDMHNIVKTIEKTDIAIHYIPNIFFLDLVIGGEVIFFDQRPVILLRNTPVTGMAGMLKRLIDITLSSAVILFSMPLFIVIAAVIKLTSKGSPFFIQKRYGINGEEINIYKFRTMYLNNETTNRTNNESRSQEPETIISRYLQAKRDDPRITPFGAFLRKTSLDELPQLINVLQGRMSLVGPRPHPVAMNEEYRKIIAGYMIRHRVKPGITGFAQVKGFRGETDTLEKMEKRVEYDLKYIREWSILFDIEILIRTIFVFLFQKNAY</sequence>
<protein>
    <submittedName>
        <fullName evidence="9">Undecaprenyl-phosphate glucose phosphotransferase</fullName>
    </submittedName>
</protein>
<keyword evidence="3 9" id="KW-0808">Transferase</keyword>
<dbReference type="InterPro" id="IPR017473">
    <property type="entry name" value="Undecaprenyl-P_gluc_Ptfrase"/>
</dbReference>
<dbReference type="InterPro" id="IPR017475">
    <property type="entry name" value="EPS_sugar_tfrase"/>
</dbReference>
<dbReference type="EMBL" id="FWEV01000137">
    <property type="protein sequence ID" value="SLM30406.1"/>
    <property type="molecule type" value="Genomic_DNA"/>
</dbReference>
<keyword evidence="6 7" id="KW-0472">Membrane</keyword>
<dbReference type="Pfam" id="PF13727">
    <property type="entry name" value="CoA_binding_3"/>
    <property type="match status" value="1"/>
</dbReference>
<dbReference type="GO" id="GO:0016020">
    <property type="term" value="C:membrane"/>
    <property type="evidence" value="ECO:0007669"/>
    <property type="project" value="UniProtKB-SubCell"/>
</dbReference>
<dbReference type="GO" id="GO:0009242">
    <property type="term" value="P:colanic acid biosynthetic process"/>
    <property type="evidence" value="ECO:0007669"/>
    <property type="project" value="TreeGrafter"/>
</dbReference>
<feature type="transmembrane region" description="Helical" evidence="7">
    <location>
        <begin position="118"/>
        <end position="136"/>
    </location>
</feature>
<dbReference type="PANTHER" id="PTHR30576:SF21">
    <property type="entry name" value="UDP-GLUCOSE:UNDECAPRENYL-PHOSPHATE GLUCOSE-1-PHOSPHATE TRANSFERASE"/>
    <property type="match status" value="1"/>
</dbReference>
<evidence type="ECO:0000256" key="1">
    <source>
        <dbReference type="ARBA" id="ARBA00004141"/>
    </source>
</evidence>
<keyword evidence="5 7" id="KW-1133">Transmembrane helix</keyword>
<evidence type="ECO:0000313" key="10">
    <source>
        <dbReference type="Proteomes" id="UP000191931"/>
    </source>
</evidence>
<evidence type="ECO:0000256" key="5">
    <source>
        <dbReference type="ARBA" id="ARBA00022989"/>
    </source>
</evidence>
<gene>
    <name evidence="9" type="ORF">MTBBW1_2210010</name>
</gene>
<feature type="domain" description="Bacterial sugar transferase" evidence="8">
    <location>
        <begin position="287"/>
        <end position="488"/>
    </location>
</feature>
<dbReference type="GO" id="GO:0089702">
    <property type="term" value="F:undecaprenyl-phosphate glucose phosphotransferase activity"/>
    <property type="evidence" value="ECO:0007669"/>
    <property type="project" value="TreeGrafter"/>
</dbReference>
<evidence type="ECO:0000256" key="4">
    <source>
        <dbReference type="ARBA" id="ARBA00022692"/>
    </source>
</evidence>
<proteinExistence type="inferred from homology"/>
<comment type="subcellular location">
    <subcellularLocation>
        <location evidence="1">Membrane</location>
        <topology evidence="1">Multi-pass membrane protein</topology>
    </subcellularLocation>
</comment>
<dbReference type="RefSeq" id="WP_080808331.1">
    <property type="nucleotide sequence ID" value="NZ_LT828560.1"/>
</dbReference>
<evidence type="ECO:0000256" key="2">
    <source>
        <dbReference type="ARBA" id="ARBA00006464"/>
    </source>
</evidence>
<organism evidence="9 10">
    <name type="scientific">Desulfamplus magnetovallimortis</name>
    <dbReference type="NCBI Taxonomy" id="1246637"/>
    <lineage>
        <taxon>Bacteria</taxon>
        <taxon>Pseudomonadati</taxon>
        <taxon>Thermodesulfobacteriota</taxon>
        <taxon>Desulfobacteria</taxon>
        <taxon>Desulfobacterales</taxon>
        <taxon>Desulfobacteraceae</taxon>
        <taxon>Desulfamplus</taxon>
    </lineage>
</organism>
<keyword evidence="4 7" id="KW-0812">Transmembrane</keyword>
<comment type="similarity">
    <text evidence="2">Belongs to the bacterial sugar transferase family.</text>
</comment>
<evidence type="ECO:0000256" key="7">
    <source>
        <dbReference type="SAM" id="Phobius"/>
    </source>
</evidence>
<dbReference type="PANTHER" id="PTHR30576">
    <property type="entry name" value="COLANIC BIOSYNTHESIS UDP-GLUCOSE LIPID CARRIER TRANSFERASE"/>
    <property type="match status" value="1"/>
</dbReference>